<reference evidence="2" key="1">
    <citation type="submission" date="2014-09" db="EMBL/GenBank/DDBJ databases">
        <title>Genome sequence of the luminous mushroom Mycena chlorophos for searching fungal bioluminescence genes.</title>
        <authorList>
            <person name="Tanaka Y."/>
            <person name="Kasuga D."/>
            <person name="Oba Y."/>
            <person name="Hase S."/>
            <person name="Sato K."/>
            <person name="Oba Y."/>
            <person name="Sakakibara Y."/>
        </authorList>
    </citation>
    <scope>NUCLEOTIDE SEQUENCE</scope>
</reference>
<dbReference type="EMBL" id="DF848500">
    <property type="protein sequence ID" value="GAT54111.1"/>
    <property type="molecule type" value="Genomic_DNA"/>
</dbReference>
<evidence type="ECO:0000313" key="2">
    <source>
        <dbReference type="EMBL" id="GAT54111.1"/>
    </source>
</evidence>
<organism evidence="2 3">
    <name type="scientific">Mycena chlorophos</name>
    <name type="common">Agaric fungus</name>
    <name type="synonym">Agaricus chlorophos</name>
    <dbReference type="NCBI Taxonomy" id="658473"/>
    <lineage>
        <taxon>Eukaryota</taxon>
        <taxon>Fungi</taxon>
        <taxon>Dikarya</taxon>
        <taxon>Basidiomycota</taxon>
        <taxon>Agaricomycotina</taxon>
        <taxon>Agaricomycetes</taxon>
        <taxon>Agaricomycetidae</taxon>
        <taxon>Agaricales</taxon>
        <taxon>Marasmiineae</taxon>
        <taxon>Mycenaceae</taxon>
        <taxon>Mycena</taxon>
    </lineage>
</organism>
<evidence type="ECO:0000256" key="1">
    <source>
        <dbReference type="SAM" id="MobiDB-lite"/>
    </source>
</evidence>
<dbReference type="Proteomes" id="UP000815677">
    <property type="component" value="Unassembled WGS sequence"/>
</dbReference>
<dbReference type="Pfam" id="PF20414">
    <property type="entry name" value="DUF6698"/>
    <property type="match status" value="1"/>
</dbReference>
<dbReference type="InterPro" id="IPR046521">
    <property type="entry name" value="DUF6698"/>
</dbReference>
<feature type="compositionally biased region" description="Low complexity" evidence="1">
    <location>
        <begin position="82"/>
        <end position="110"/>
    </location>
</feature>
<sequence>MVEEPIQMAASSFADVSTRSTDFSYLNTLPQALAVEFDAAMDNYKKDPAIWNLELLRDGVCAPGLQALASRTSSDGRDRFRTGSTTRRGSKTLGRPSQAASSTSSSSSSTLPREGQPLDDGRGYLIKVAQFQIQHDCLLGNLFVETQTPWRPIFCMLEEYITESLTPQYIQSNEATFRGLVTRNLGTWRSKLRLLANDTQIFDPVPPNPGLTQLQFRQYYESHFMDVKRDFKFMFWHENVGHIPMQFGRYFKDVVIKLATSPCGAELDRDRFRPLPPLELIGNAAAIVAHMIDRRANSMYGINIQAGKALTFNATLYNSVVEGAASDLHRHQMNPVLQQELKEMSASILLDRGAFHQLVDVAKFVPRGADAYWQMKRVMEFGCMQACAKAGEDPLAAFTENQRAYHHAEVFRRMFSTSRLDLLPVVKHIYRDSPGSYPTLWKTLTEVRPFASPAAYATDALARSPPLSPSGLRQTLVRRAGAQVPFPTVCLPFPAENNTPFSPGAKAIEQKIAKGLYVPSPKRFPSFCYADGTWNENDYQQGLFRSVGIVRGLRLLLVSRSDAGKKAKEELPSGCLATIHSISKVSEHMVAYVVVQERLAISSAPEWAKQESKKYKFTTLFQKVLDAFQDDSNPDSPNWGQTTLDWLTQQVLGDASDEDSSDEADSEDEAVVQRNRRQAASARVLNDVSNVPPSWPVQVSPPNGLNLLFKLQPNPRIRPPHPFHVVTSQTIPYLNYTIVPPVTTTPFDDPDLTTSLLHNMYIP</sequence>
<gene>
    <name evidence="2" type="ORF">MCHLO_10987</name>
</gene>
<protein>
    <submittedName>
        <fullName evidence="2">Uncharacterized protein</fullName>
    </submittedName>
</protein>
<accession>A0ABQ0LSQ1</accession>
<proteinExistence type="predicted"/>
<name>A0ABQ0LSQ1_MYCCL</name>
<keyword evidence="3" id="KW-1185">Reference proteome</keyword>
<evidence type="ECO:0000313" key="3">
    <source>
        <dbReference type="Proteomes" id="UP000815677"/>
    </source>
</evidence>
<feature type="region of interest" description="Disordered" evidence="1">
    <location>
        <begin position="72"/>
        <end position="116"/>
    </location>
</feature>